<sequence>MKKLRIGVIGTGNISHEHISAYMNNPHCELYALCDIDEETLAAKGKKYGVDRLFTDCGEMLKALPELDAVSVCTWNSAHAPCAVAALQAGKHVFCEKPMAMSAAEAEQMRQAAKKAGKLLALGFVRRFGKDADLVRELVKEGMLGEIYYAKAAYIRRNGSPGGWFTDRARSGGGPLIDLGVHVIDLVRYLAGNPLPVSVYGAAFYKLGERKLNEVKAYTATRADENKCDVEDLAAAMIRFSDGMVLNVETSYALNTAAESGRIELFGTKGGVRIDPGVSLHTVTAGKLSDVTFPSPAMFGGEAYRKEIDEFIDAIISGTPLRANADDGVEMMKILDAIYRSAQTGHEVSIAL</sequence>
<dbReference type="InterPro" id="IPR036291">
    <property type="entry name" value="NAD(P)-bd_dom_sf"/>
</dbReference>
<dbReference type="InterPro" id="IPR004104">
    <property type="entry name" value="Gfo/Idh/MocA-like_OxRdtase_C"/>
</dbReference>
<accession>A0A9D2A6E4</accession>
<proteinExistence type="inferred from homology"/>
<evidence type="ECO:0000256" key="2">
    <source>
        <dbReference type="ARBA" id="ARBA00023002"/>
    </source>
</evidence>
<dbReference type="GO" id="GO:0000166">
    <property type="term" value="F:nucleotide binding"/>
    <property type="evidence" value="ECO:0007669"/>
    <property type="project" value="InterPro"/>
</dbReference>
<evidence type="ECO:0000259" key="3">
    <source>
        <dbReference type="Pfam" id="PF01408"/>
    </source>
</evidence>
<dbReference type="Gene3D" id="3.30.360.10">
    <property type="entry name" value="Dihydrodipicolinate Reductase, domain 2"/>
    <property type="match status" value="1"/>
</dbReference>
<evidence type="ECO:0000259" key="4">
    <source>
        <dbReference type="Pfam" id="PF02894"/>
    </source>
</evidence>
<feature type="domain" description="Gfo/Idh/MocA-like oxidoreductase N-terminal" evidence="3">
    <location>
        <begin position="4"/>
        <end position="124"/>
    </location>
</feature>
<reference evidence="5" key="1">
    <citation type="journal article" date="2021" name="PeerJ">
        <title>Extensive microbial diversity within the chicken gut microbiome revealed by metagenomics and culture.</title>
        <authorList>
            <person name="Gilroy R."/>
            <person name="Ravi A."/>
            <person name="Getino M."/>
            <person name="Pursley I."/>
            <person name="Horton D.L."/>
            <person name="Alikhan N.F."/>
            <person name="Baker D."/>
            <person name="Gharbi K."/>
            <person name="Hall N."/>
            <person name="Watson M."/>
            <person name="Adriaenssens E.M."/>
            <person name="Foster-Nyarko E."/>
            <person name="Jarju S."/>
            <person name="Secka A."/>
            <person name="Antonio M."/>
            <person name="Oren A."/>
            <person name="Chaudhuri R.R."/>
            <person name="La Ragione R."/>
            <person name="Hildebrand F."/>
            <person name="Pallen M.J."/>
        </authorList>
    </citation>
    <scope>NUCLEOTIDE SEQUENCE</scope>
    <source>
        <strain evidence="5">CHK187-5294</strain>
    </source>
</reference>
<dbReference type="PANTHER" id="PTHR43818">
    <property type="entry name" value="BCDNA.GH03377"/>
    <property type="match status" value="1"/>
</dbReference>
<dbReference type="InterPro" id="IPR000683">
    <property type="entry name" value="Gfo/Idh/MocA-like_OxRdtase_N"/>
</dbReference>
<name>A0A9D2A6E4_9FIRM</name>
<gene>
    <name evidence="5" type="ORF">H9727_01625</name>
</gene>
<comment type="similarity">
    <text evidence="1">Belongs to the Gfo/Idh/MocA family.</text>
</comment>
<dbReference type="Gene3D" id="3.40.50.720">
    <property type="entry name" value="NAD(P)-binding Rossmann-like Domain"/>
    <property type="match status" value="1"/>
</dbReference>
<organism evidence="5 6">
    <name type="scientific">Candidatus Borkfalkia avistercoris</name>
    <dbReference type="NCBI Taxonomy" id="2838504"/>
    <lineage>
        <taxon>Bacteria</taxon>
        <taxon>Bacillati</taxon>
        <taxon>Bacillota</taxon>
        <taxon>Clostridia</taxon>
        <taxon>Christensenellales</taxon>
        <taxon>Christensenellaceae</taxon>
        <taxon>Candidatus Borkfalkia</taxon>
    </lineage>
</organism>
<evidence type="ECO:0000313" key="5">
    <source>
        <dbReference type="EMBL" id="HIZ02967.1"/>
    </source>
</evidence>
<dbReference type="Pfam" id="PF02894">
    <property type="entry name" value="GFO_IDH_MocA_C"/>
    <property type="match status" value="1"/>
</dbReference>
<feature type="domain" description="Gfo/Idh/MocA-like oxidoreductase C-terminal" evidence="4">
    <location>
        <begin position="136"/>
        <end position="349"/>
    </location>
</feature>
<dbReference type="InterPro" id="IPR050463">
    <property type="entry name" value="Gfo/Idh/MocA_oxidrdct_glycsds"/>
</dbReference>
<dbReference type="Pfam" id="PF01408">
    <property type="entry name" value="GFO_IDH_MocA"/>
    <property type="match status" value="1"/>
</dbReference>
<comment type="caution">
    <text evidence="5">The sequence shown here is derived from an EMBL/GenBank/DDBJ whole genome shotgun (WGS) entry which is preliminary data.</text>
</comment>
<dbReference type="Proteomes" id="UP000824132">
    <property type="component" value="Unassembled WGS sequence"/>
</dbReference>
<dbReference type="SUPFAM" id="SSF51735">
    <property type="entry name" value="NAD(P)-binding Rossmann-fold domains"/>
    <property type="match status" value="1"/>
</dbReference>
<dbReference type="SUPFAM" id="SSF55347">
    <property type="entry name" value="Glyceraldehyde-3-phosphate dehydrogenase-like, C-terminal domain"/>
    <property type="match status" value="1"/>
</dbReference>
<reference evidence="5" key="2">
    <citation type="submission" date="2021-04" db="EMBL/GenBank/DDBJ databases">
        <authorList>
            <person name="Gilroy R."/>
        </authorList>
    </citation>
    <scope>NUCLEOTIDE SEQUENCE</scope>
    <source>
        <strain evidence="5">CHK187-5294</strain>
    </source>
</reference>
<dbReference type="GO" id="GO:0016491">
    <property type="term" value="F:oxidoreductase activity"/>
    <property type="evidence" value="ECO:0007669"/>
    <property type="project" value="UniProtKB-KW"/>
</dbReference>
<protein>
    <submittedName>
        <fullName evidence="5">Gfo/Idh/MocA family oxidoreductase</fullName>
    </submittedName>
</protein>
<evidence type="ECO:0000313" key="6">
    <source>
        <dbReference type="Proteomes" id="UP000824132"/>
    </source>
</evidence>
<evidence type="ECO:0000256" key="1">
    <source>
        <dbReference type="ARBA" id="ARBA00010928"/>
    </source>
</evidence>
<dbReference type="AlphaFoldDB" id="A0A9D2A6E4"/>
<dbReference type="EMBL" id="DXCL01000009">
    <property type="protein sequence ID" value="HIZ02967.1"/>
    <property type="molecule type" value="Genomic_DNA"/>
</dbReference>
<dbReference type="PANTHER" id="PTHR43818:SF11">
    <property type="entry name" value="BCDNA.GH03377"/>
    <property type="match status" value="1"/>
</dbReference>
<keyword evidence="2" id="KW-0560">Oxidoreductase</keyword>